<dbReference type="STRING" id="1423734.FC83_GL001976"/>
<dbReference type="GO" id="GO:0003677">
    <property type="term" value="F:DNA binding"/>
    <property type="evidence" value="ECO:0007669"/>
    <property type="project" value="UniProtKB-KW"/>
</dbReference>
<comment type="caution">
    <text evidence="11">The sequence shown here is derived from an EMBL/GenBank/DDBJ whole genome shotgun (WGS) entry which is preliminary data.</text>
</comment>
<keyword evidence="3" id="KW-0808">Transferase</keyword>
<dbReference type="OrthoDB" id="9814402at2"/>
<name>X0PP15_9LACO</name>
<evidence type="ECO:0000256" key="5">
    <source>
        <dbReference type="ARBA" id="ARBA00023015"/>
    </source>
</evidence>
<dbReference type="RefSeq" id="WP_035451140.1">
    <property type="nucleotide sequence ID" value="NZ_AZGA01000020.1"/>
</dbReference>
<reference evidence="11 12" key="1">
    <citation type="journal article" date="2015" name="Genome Announc.">
        <title>Expanding the biotechnology potential of lactobacilli through comparative genomics of 213 strains and associated genera.</title>
        <authorList>
            <person name="Sun Z."/>
            <person name="Harris H.M."/>
            <person name="McCann A."/>
            <person name="Guo C."/>
            <person name="Argimon S."/>
            <person name="Zhang W."/>
            <person name="Yang X."/>
            <person name="Jeffery I.B."/>
            <person name="Cooney J.C."/>
            <person name="Kagawa T.F."/>
            <person name="Liu W."/>
            <person name="Song Y."/>
            <person name="Salvetti E."/>
            <person name="Wrobel A."/>
            <person name="Rasinkangas P."/>
            <person name="Parkhill J."/>
            <person name="Rea M.C."/>
            <person name="O'Sullivan O."/>
            <person name="Ritari J."/>
            <person name="Douillard F.P."/>
            <person name="Paul Ross R."/>
            <person name="Yang R."/>
            <person name="Briner A.E."/>
            <person name="Felis G.E."/>
            <person name="de Vos W.M."/>
            <person name="Barrangou R."/>
            <person name="Klaenhammer T.R."/>
            <person name="Caufield P.W."/>
            <person name="Cui Y."/>
            <person name="Zhang H."/>
            <person name="O'Toole P.W."/>
        </authorList>
    </citation>
    <scope>NUCLEOTIDE SEQUENCE [LARGE SCALE GENOMIC DNA]</scope>
    <source>
        <strain evidence="11 12">DSM 18527</strain>
    </source>
</reference>
<dbReference type="GO" id="GO:0006352">
    <property type="term" value="P:DNA-templated transcription initiation"/>
    <property type="evidence" value="ECO:0007669"/>
    <property type="project" value="InterPro"/>
</dbReference>
<dbReference type="NCBIfam" id="TIGR02395">
    <property type="entry name" value="rpoN_sigma"/>
    <property type="match status" value="1"/>
</dbReference>
<dbReference type="InterPro" id="IPR038709">
    <property type="entry name" value="RpoN_core-bd_sf"/>
</dbReference>
<dbReference type="InterPro" id="IPR007634">
    <property type="entry name" value="RNA_pol_sigma_54_DNA-bd"/>
</dbReference>
<dbReference type="GO" id="GO:0016779">
    <property type="term" value="F:nucleotidyltransferase activity"/>
    <property type="evidence" value="ECO:0007669"/>
    <property type="project" value="UniProtKB-KW"/>
</dbReference>
<dbReference type="Pfam" id="PF04963">
    <property type="entry name" value="Sigma54_CBD"/>
    <property type="match status" value="1"/>
</dbReference>
<evidence type="ECO:0000256" key="3">
    <source>
        <dbReference type="ARBA" id="ARBA00022679"/>
    </source>
</evidence>
<accession>X0PP15</accession>
<feature type="domain" description="RNA polymerase sigma factor 54 DNA-binding" evidence="9">
    <location>
        <begin position="270"/>
        <end position="429"/>
    </location>
</feature>
<keyword evidence="4" id="KW-0548">Nucleotidyltransferase</keyword>
<evidence type="ECO:0000259" key="9">
    <source>
        <dbReference type="Pfam" id="PF04552"/>
    </source>
</evidence>
<evidence type="ECO:0000313" key="11">
    <source>
        <dbReference type="EMBL" id="KRM34839.1"/>
    </source>
</evidence>
<evidence type="ECO:0000256" key="1">
    <source>
        <dbReference type="ARBA" id="ARBA00008798"/>
    </source>
</evidence>
<feature type="domain" description="RNA polymerase sigma factor 54 core-binding" evidence="10">
    <location>
        <begin position="71"/>
        <end position="253"/>
    </location>
</feature>
<dbReference type="PRINTS" id="PR00045">
    <property type="entry name" value="SIGMA54FCT"/>
</dbReference>
<keyword evidence="6" id="KW-0731">Sigma factor</keyword>
<dbReference type="PROSITE" id="PS00717">
    <property type="entry name" value="SIGMA54_1"/>
    <property type="match status" value="1"/>
</dbReference>
<gene>
    <name evidence="11" type="ORF">FC83_GL001976</name>
</gene>
<dbReference type="AlphaFoldDB" id="X0PP15"/>
<dbReference type="InterPro" id="IPR000394">
    <property type="entry name" value="RNA_pol_sigma_54"/>
</dbReference>
<dbReference type="EMBL" id="AZGA01000020">
    <property type="protein sequence ID" value="KRM34839.1"/>
    <property type="molecule type" value="Genomic_DNA"/>
</dbReference>
<evidence type="ECO:0000256" key="4">
    <source>
        <dbReference type="ARBA" id="ARBA00022695"/>
    </source>
</evidence>
<evidence type="ECO:0000256" key="6">
    <source>
        <dbReference type="ARBA" id="ARBA00023082"/>
    </source>
</evidence>
<evidence type="ECO:0000259" key="10">
    <source>
        <dbReference type="Pfam" id="PF04963"/>
    </source>
</evidence>
<keyword evidence="7" id="KW-0238">DNA-binding</keyword>
<evidence type="ECO:0000313" key="12">
    <source>
        <dbReference type="Proteomes" id="UP000051236"/>
    </source>
</evidence>
<dbReference type="PIRSF" id="PIRSF000774">
    <property type="entry name" value="RpoN"/>
    <property type="match status" value="1"/>
</dbReference>
<dbReference type="GO" id="GO:0016987">
    <property type="term" value="F:sigma factor activity"/>
    <property type="evidence" value="ECO:0007669"/>
    <property type="project" value="UniProtKB-KW"/>
</dbReference>
<protein>
    <submittedName>
        <fullName evidence="11">Sigma 54 transcription factor</fullName>
    </submittedName>
</protein>
<dbReference type="Proteomes" id="UP000051236">
    <property type="component" value="Unassembled WGS sequence"/>
</dbReference>
<dbReference type="GO" id="GO:0000428">
    <property type="term" value="C:DNA-directed RNA polymerase complex"/>
    <property type="evidence" value="ECO:0007669"/>
    <property type="project" value="UniProtKB-KW"/>
</dbReference>
<keyword evidence="8" id="KW-0804">Transcription</keyword>
<evidence type="ECO:0000256" key="8">
    <source>
        <dbReference type="ARBA" id="ARBA00023163"/>
    </source>
</evidence>
<dbReference type="PANTHER" id="PTHR32248:SF4">
    <property type="entry name" value="RNA POLYMERASE SIGMA-54 FACTOR"/>
    <property type="match status" value="1"/>
</dbReference>
<dbReference type="Pfam" id="PF04552">
    <property type="entry name" value="Sigma54_DBD"/>
    <property type="match status" value="1"/>
</dbReference>
<proteinExistence type="inferred from homology"/>
<keyword evidence="2" id="KW-0240">DNA-directed RNA polymerase</keyword>
<sequence>MSLAQNFQLNQKQVQKLALSQDMQQSILMLQLDVIDLTNYLKNASLENPLIEVKPHLERDVAAAALTGYPIADTHQSLFDYLLEQVHLAYRKTPLRDLLVYLIKQLDPSGYLLVDDATIMAELKISKTMLLDAKTLLQQLDPPGIGAANLQECLILQAEYDTNPIPAGVLPILQDHFDTLVAQNWTQLQTDLTLKAADLQTCLDYIRSLYPYPGQLMDQQTPTQYILPELKVTQDQGKLRLAFFHRNQPEIIFEAESYDHLRQSTDAEVQQYVQDKYRQYQALTYNLQRRRETLLLIGKQIMTQQYDFLSQKSTTLAPLLLRDIAQTLQISESTVSRTINSKYMVTDFGTFPLKAFFSRRSQSADGDSNLSVDQLLAQIKALVAKEDKAHPLSDDTLAQQLSTQGFDIARRTVAKYRKQLDIPASSKRRAPR</sequence>
<dbReference type="Gene3D" id="1.10.10.60">
    <property type="entry name" value="Homeodomain-like"/>
    <property type="match status" value="1"/>
</dbReference>
<keyword evidence="5" id="KW-0805">Transcription regulation</keyword>
<dbReference type="Pfam" id="PF00309">
    <property type="entry name" value="Sigma54_AID"/>
    <property type="match status" value="1"/>
</dbReference>
<dbReference type="InterPro" id="IPR007046">
    <property type="entry name" value="RNA_pol_sigma_54_core-bd"/>
</dbReference>
<organism evidence="11 12">
    <name type="scientific">Agrilactobacillus composti DSM 18527 = JCM 14202</name>
    <dbReference type="NCBI Taxonomy" id="1423734"/>
    <lineage>
        <taxon>Bacteria</taxon>
        <taxon>Bacillati</taxon>
        <taxon>Bacillota</taxon>
        <taxon>Bacilli</taxon>
        <taxon>Lactobacillales</taxon>
        <taxon>Lactobacillaceae</taxon>
        <taxon>Agrilactobacillus</taxon>
    </lineage>
</organism>
<dbReference type="Gene3D" id="1.10.10.1330">
    <property type="entry name" value="RNA polymerase sigma-54 factor, core-binding domain"/>
    <property type="match status" value="1"/>
</dbReference>
<dbReference type="PROSITE" id="PS00718">
    <property type="entry name" value="SIGMA54_2"/>
    <property type="match status" value="1"/>
</dbReference>
<evidence type="ECO:0000256" key="2">
    <source>
        <dbReference type="ARBA" id="ARBA00022478"/>
    </source>
</evidence>
<dbReference type="GO" id="GO:0001216">
    <property type="term" value="F:DNA-binding transcription activator activity"/>
    <property type="evidence" value="ECO:0007669"/>
    <property type="project" value="InterPro"/>
</dbReference>
<evidence type="ECO:0000256" key="7">
    <source>
        <dbReference type="ARBA" id="ARBA00023125"/>
    </source>
</evidence>
<dbReference type="eggNOG" id="COG1508">
    <property type="taxonomic scope" value="Bacteria"/>
</dbReference>
<dbReference type="PANTHER" id="PTHR32248">
    <property type="entry name" value="RNA POLYMERASE SIGMA-54 FACTOR"/>
    <property type="match status" value="1"/>
</dbReference>
<dbReference type="PROSITE" id="PS50044">
    <property type="entry name" value="SIGMA54_3"/>
    <property type="match status" value="1"/>
</dbReference>
<comment type="similarity">
    <text evidence="1">Belongs to the sigma-54 factor family.</text>
</comment>
<keyword evidence="12" id="KW-1185">Reference proteome</keyword>
<dbReference type="PATRIC" id="fig|1423734.3.peg.2000"/>